<proteinExistence type="predicted"/>
<organism evidence="2 3">
    <name type="scientific">Gluconobacter oxydans DSM 3504</name>
    <dbReference type="NCBI Taxonomy" id="1288313"/>
    <lineage>
        <taxon>Bacteria</taxon>
        <taxon>Pseudomonadati</taxon>
        <taxon>Pseudomonadota</taxon>
        <taxon>Alphaproteobacteria</taxon>
        <taxon>Acetobacterales</taxon>
        <taxon>Acetobacteraceae</taxon>
        <taxon>Gluconobacter</taxon>
    </lineage>
</organism>
<sequence length="136" mass="14838">MRITRLLPVILALATLRTVSAATPPTTAELATENGFRQAYQTMLTLPTWVTTAQATSVPVSIFSLAGKPYILGHMCRPHDCAAEQLEVVFAKDHSAAWGLLSLKDERSLRQNFLGAPDAAMQKVLLKAYQDNNPSD</sequence>
<evidence type="ECO:0000313" key="2">
    <source>
        <dbReference type="EMBL" id="AHK70124.1"/>
    </source>
</evidence>
<feature type="chain" id="PRO_5001648686" description="Inhibitor of vertebrate lysozyme" evidence="1">
    <location>
        <begin position="22"/>
        <end position="136"/>
    </location>
</feature>
<dbReference type="HOGENOM" id="CLU_109262_1_0_5"/>
<reference evidence="2 3" key="1">
    <citation type="journal article" date="2015" name="Appl. Microbiol. Biotechnol.">
        <title>The consequence of an additional NADH dehydrogenase paralog on the growth of Gluconobacter oxydans DSM3504.</title>
        <authorList>
            <person name="Kostner D."/>
            <person name="Luchterhand B."/>
            <person name="Junker A."/>
            <person name="Volland S."/>
            <person name="Daniel R."/>
            <person name="Buchs J."/>
            <person name="Liebl W."/>
            <person name="Ehrenreich A."/>
        </authorList>
    </citation>
    <scope>NUCLEOTIDE SEQUENCE [LARGE SCALE GENOMIC DNA]</scope>
    <source>
        <strain evidence="2">DSM 3504</strain>
    </source>
</reference>
<gene>
    <name evidence="2" type="ORF">GLS_c01970</name>
</gene>
<dbReference type="KEGG" id="goy:GLS_c01970"/>
<dbReference type="Pfam" id="PF08816">
    <property type="entry name" value="Ivy"/>
    <property type="match status" value="1"/>
</dbReference>
<evidence type="ECO:0000313" key="3">
    <source>
        <dbReference type="Proteomes" id="UP000031656"/>
    </source>
</evidence>
<dbReference type="SUPFAM" id="SSF89872">
    <property type="entry name" value="Inhibitor of vertebrate lysozyme, Ivy"/>
    <property type="match status" value="1"/>
</dbReference>
<name>A0A067Z1L6_GLUOY</name>
<accession>A0A067Z1L6</accession>
<keyword evidence="1" id="KW-0732">Signal</keyword>
<evidence type="ECO:0000256" key="1">
    <source>
        <dbReference type="SAM" id="SignalP"/>
    </source>
</evidence>
<dbReference type="AlphaFoldDB" id="A0A067Z1L6"/>
<dbReference type="EMBL" id="CP004373">
    <property type="protein sequence ID" value="AHK70124.1"/>
    <property type="molecule type" value="Genomic_DNA"/>
</dbReference>
<dbReference type="RefSeq" id="WP_041110632.1">
    <property type="nucleotide sequence ID" value="NZ_CP004373.1"/>
</dbReference>
<dbReference type="Gene3D" id="3.40.1420.10">
    <property type="entry name" value="Inhibitor of vertebrate lysozyme"/>
    <property type="match status" value="1"/>
</dbReference>
<protein>
    <recommendedName>
        <fullName evidence="4">Inhibitor of vertebrate lysozyme</fullName>
    </recommendedName>
</protein>
<dbReference type="InterPro" id="IPR036501">
    <property type="entry name" value="Inhibitor_vert_lysozyme_sf"/>
</dbReference>
<evidence type="ECO:0008006" key="4">
    <source>
        <dbReference type="Google" id="ProtNLM"/>
    </source>
</evidence>
<feature type="signal peptide" evidence="1">
    <location>
        <begin position="1"/>
        <end position="21"/>
    </location>
</feature>
<dbReference type="Proteomes" id="UP000031656">
    <property type="component" value="Chromosome"/>
</dbReference>
<dbReference type="GeneID" id="56904442"/>